<feature type="transmembrane region" description="Helical" evidence="1">
    <location>
        <begin position="63"/>
        <end position="81"/>
    </location>
</feature>
<protein>
    <submittedName>
        <fullName evidence="2">Uncharacterized protein</fullName>
    </submittedName>
</protein>
<keyword evidence="1" id="KW-0812">Transmembrane</keyword>
<dbReference type="RefSeq" id="WP_015758012.1">
    <property type="nucleotide sequence ID" value="NC_013216.1"/>
</dbReference>
<dbReference type="EMBL" id="CP001720">
    <property type="protein sequence ID" value="ACV63315.1"/>
    <property type="molecule type" value="Genomic_DNA"/>
</dbReference>
<proteinExistence type="predicted"/>
<keyword evidence="3" id="KW-1185">Reference proteome</keyword>
<dbReference type="Proteomes" id="UP000002217">
    <property type="component" value="Chromosome"/>
</dbReference>
<reference evidence="2 3" key="1">
    <citation type="journal article" date="2009" name="Stand. Genomic Sci.">
        <title>Complete genome sequence of Desulfotomaculum acetoxidans type strain (5575).</title>
        <authorList>
            <person name="Spring S."/>
            <person name="Lapidus A."/>
            <person name="Schroder M."/>
            <person name="Gleim D."/>
            <person name="Sims D."/>
            <person name="Meincke L."/>
            <person name="Glavina Del Rio T."/>
            <person name="Tice H."/>
            <person name="Copeland A."/>
            <person name="Cheng J.F."/>
            <person name="Lucas S."/>
            <person name="Chen F."/>
            <person name="Nolan M."/>
            <person name="Bruce D."/>
            <person name="Goodwin L."/>
            <person name="Pitluck S."/>
            <person name="Ivanova N."/>
            <person name="Mavromatis K."/>
            <person name="Mikhailova N."/>
            <person name="Pati A."/>
            <person name="Chen A."/>
            <person name="Palaniappan K."/>
            <person name="Land M."/>
            <person name="Hauser L."/>
            <person name="Chang Y.J."/>
            <person name="Jeffries C.D."/>
            <person name="Chain P."/>
            <person name="Saunders E."/>
            <person name="Brettin T."/>
            <person name="Detter J.C."/>
            <person name="Goker M."/>
            <person name="Bristow J."/>
            <person name="Eisen J.A."/>
            <person name="Markowitz V."/>
            <person name="Hugenholtz P."/>
            <person name="Kyrpides N.C."/>
            <person name="Klenk H.P."/>
            <person name="Han C."/>
        </authorList>
    </citation>
    <scope>NUCLEOTIDE SEQUENCE [LARGE SCALE GENOMIC DNA]</scope>
    <source>
        <strain evidence="3">ATCC 49208 / DSM 771 / VKM B-1644</strain>
    </source>
</reference>
<feature type="transmembrane region" description="Helical" evidence="1">
    <location>
        <begin position="39"/>
        <end position="56"/>
    </location>
</feature>
<organism evidence="2 3">
    <name type="scientific">Desulfofarcimen acetoxidans (strain ATCC 49208 / DSM 771 / KCTC 5769 / VKM B-1644 / 5575)</name>
    <name type="common">Desulfotomaculum acetoxidans</name>
    <dbReference type="NCBI Taxonomy" id="485916"/>
    <lineage>
        <taxon>Bacteria</taxon>
        <taxon>Bacillati</taxon>
        <taxon>Bacillota</taxon>
        <taxon>Clostridia</taxon>
        <taxon>Eubacteriales</taxon>
        <taxon>Peptococcaceae</taxon>
        <taxon>Desulfofarcimen</taxon>
    </lineage>
</organism>
<dbReference type="STRING" id="485916.Dtox_2510"/>
<accession>C8W0R0</accession>
<evidence type="ECO:0000256" key="1">
    <source>
        <dbReference type="SAM" id="Phobius"/>
    </source>
</evidence>
<evidence type="ECO:0000313" key="2">
    <source>
        <dbReference type="EMBL" id="ACV63315.1"/>
    </source>
</evidence>
<keyword evidence="1" id="KW-0472">Membrane</keyword>
<evidence type="ECO:0000313" key="3">
    <source>
        <dbReference type="Proteomes" id="UP000002217"/>
    </source>
</evidence>
<keyword evidence="1" id="KW-1133">Transmembrane helix</keyword>
<name>C8W0R0_DESAS</name>
<dbReference type="KEGG" id="dae:Dtox_2510"/>
<dbReference type="AlphaFoldDB" id="C8W0R0"/>
<sequence length="96" mass="10111">MKKNTIMIVILALIVIVATPGIAAAYDIKQGADDIKDLMATMISIAVLGSATILFFKREIVPAVLVGLVGAILIFITQASTMKSVGEAITNFIFGD</sequence>
<gene>
    <name evidence="2" type="ordered locus">Dtox_2510</name>
</gene>
<dbReference type="HOGENOM" id="CLU_2355136_0_0_9"/>